<name>A0A1D7QYI9_9BACI</name>
<keyword evidence="14" id="KW-1185">Reference proteome</keyword>
<feature type="domain" description="Histidine kinase" evidence="11">
    <location>
        <begin position="434"/>
        <end position="651"/>
    </location>
</feature>
<feature type="transmembrane region" description="Helical" evidence="10">
    <location>
        <begin position="214"/>
        <end position="233"/>
    </location>
</feature>
<dbReference type="CDD" id="cd17574">
    <property type="entry name" value="REC_OmpR"/>
    <property type="match status" value="1"/>
</dbReference>
<comment type="catalytic activity">
    <reaction evidence="1">
        <text>ATP + protein L-histidine = ADP + protein N-phospho-L-histidine.</text>
        <dbReference type="EC" id="2.7.13.3"/>
    </reaction>
</comment>
<dbReference type="InterPro" id="IPR003661">
    <property type="entry name" value="HisK_dim/P_dom"/>
</dbReference>
<dbReference type="SUPFAM" id="SSF55874">
    <property type="entry name" value="ATPase domain of HSP90 chaperone/DNA topoisomerase II/histidine kinase"/>
    <property type="match status" value="2"/>
</dbReference>
<dbReference type="PATRIC" id="fig|632773.3.peg.2868"/>
<dbReference type="RefSeq" id="WP_069365980.1">
    <property type="nucleotide sequence ID" value="NZ_CP012502.1"/>
</dbReference>
<dbReference type="Pfam" id="PF02518">
    <property type="entry name" value="HATPase_c"/>
    <property type="match status" value="2"/>
</dbReference>
<dbReference type="Gene3D" id="3.40.50.2300">
    <property type="match status" value="1"/>
</dbReference>
<evidence type="ECO:0000313" key="13">
    <source>
        <dbReference type="EMBL" id="AOM84067.1"/>
    </source>
</evidence>
<evidence type="ECO:0000256" key="6">
    <source>
        <dbReference type="ARBA" id="ARBA00022777"/>
    </source>
</evidence>
<sequence>MEQLSTNKKIFFLILLLVVVLTGLRFSWIYYFAEENFPSVENGFLDMRAADFSGNKYYSLEGEWGFFPDERIDPADPPAFSHATTVPALWDHTLLNTEDTLLGEGSYYLELELPEDMDKDLGVRFYEINSAAAIYSNGELVYARNDLDHEYGDRGMDYGPVDITLSPPEDGRLELVIHVSNHAIEIRGGMARDVLIGSDDALASLSFASKALQLSAGLVLALHAVYAFILFGIQRQSRTRLLLLFGLMLSLFATGVFIDDEVLVMLPVSLPDYFKMLLTIFILTLFVMFLIIARTVHVSEKFIRPIAVFFVLLAMTALMYPIAGYTHFTSTVMLIFFVFALAMLVITIRSISRGNVYGYFILIFLIAYTSNMTWGALIKLNVLQFPFYPMDFIFSMMALMGLVLKQHVDITRENRKQADIIIENEKNKDRFLANTAHELRNPLHGIMTVNDTLLNQLEAKPKEAIRDDLLLNRKIGQQMKFILDDLRDFTLLKESRVRLMPEAVAVHPMVQTILDILHFQLDSRFVTFKTDLPEDLPPLLADQERLFQVLYNLLHNAVKFTKEGSISVTARHLPSSGMVHLIIADTGSGIQEADQERLFIPYEQGDGSDRGGLGLGLNISRELTGLHEGKLQIESREECGTEVHIHWPAAEGGKINHVPLFEQETERSKKPVVHQVNDAEFSRILISDDDAGNLELLEKALEDEYSITKALSGKEALKLIQTSRFDLVISDVMMPEMSGYELTAAIRKEYDLIQLPVLLLTARYHPADIAAGFQAGANDYVSKPFELAEFKARVATLTQLKQSVYKQIETEAAWLQSQIRPHFLYNTLNTIASLGHYDTDKMVDLLYEFGDYLKNSFRSPSKDGFITLEEEMNLIRPYLYIQKTRFADQLATEIDIKNEADILVPPLAVQTLVENAVNHGALKNRGNGTVLLYASSHKTHAEIVISDNGPGRADDLLKRLEETSASGIGLKNTQDRIKALNGEGLLITDNPGGGIRITITLPKRNLR</sequence>
<keyword evidence="4" id="KW-0808">Transferase</keyword>
<dbReference type="InterPro" id="IPR004358">
    <property type="entry name" value="Sig_transdc_His_kin-like_C"/>
</dbReference>
<dbReference type="PANTHER" id="PTHR43547:SF2">
    <property type="entry name" value="HYBRID SIGNAL TRANSDUCTION HISTIDINE KINASE C"/>
    <property type="match status" value="1"/>
</dbReference>
<dbReference type="Gene3D" id="3.30.565.10">
    <property type="entry name" value="Histidine kinase-like ATPase, C-terminal domain"/>
    <property type="match status" value="2"/>
</dbReference>
<gene>
    <name evidence="13" type="ORF">BBEV_2730</name>
</gene>
<feature type="transmembrane region" description="Helical" evidence="10">
    <location>
        <begin position="240"/>
        <end position="258"/>
    </location>
</feature>
<keyword evidence="3 9" id="KW-0597">Phosphoprotein</keyword>
<dbReference type="InterPro" id="IPR005467">
    <property type="entry name" value="His_kinase_dom"/>
</dbReference>
<dbReference type="GO" id="GO:0005524">
    <property type="term" value="F:ATP binding"/>
    <property type="evidence" value="ECO:0007669"/>
    <property type="project" value="UniProtKB-KW"/>
</dbReference>
<dbReference type="SUPFAM" id="SSF49785">
    <property type="entry name" value="Galactose-binding domain-like"/>
    <property type="match status" value="1"/>
</dbReference>
<evidence type="ECO:0000256" key="1">
    <source>
        <dbReference type="ARBA" id="ARBA00000085"/>
    </source>
</evidence>
<dbReference type="GO" id="GO:0016020">
    <property type="term" value="C:membrane"/>
    <property type="evidence" value="ECO:0007669"/>
    <property type="project" value="InterPro"/>
</dbReference>
<dbReference type="EC" id="2.7.13.3" evidence="2"/>
<dbReference type="SMART" id="SM00388">
    <property type="entry name" value="HisKA"/>
    <property type="match status" value="1"/>
</dbReference>
<dbReference type="EMBL" id="CP012502">
    <property type="protein sequence ID" value="AOM84067.1"/>
    <property type="molecule type" value="Genomic_DNA"/>
</dbReference>
<dbReference type="Pfam" id="PF00512">
    <property type="entry name" value="HisKA"/>
    <property type="match status" value="1"/>
</dbReference>
<feature type="domain" description="Histidine kinase" evidence="11">
    <location>
        <begin position="908"/>
        <end position="1005"/>
    </location>
</feature>
<evidence type="ECO:0000313" key="14">
    <source>
        <dbReference type="Proteomes" id="UP000094463"/>
    </source>
</evidence>
<dbReference type="SUPFAM" id="SSF47384">
    <property type="entry name" value="Homodimeric domain of signal transducing histidine kinase"/>
    <property type="match status" value="1"/>
</dbReference>
<dbReference type="STRING" id="632773.BBEV_2730"/>
<dbReference type="OrthoDB" id="9809348at2"/>
<feature type="modified residue" description="4-aspartylphosphate" evidence="9">
    <location>
        <position position="731"/>
    </location>
</feature>
<evidence type="ECO:0000259" key="12">
    <source>
        <dbReference type="PROSITE" id="PS50110"/>
    </source>
</evidence>
<evidence type="ECO:0000259" key="11">
    <source>
        <dbReference type="PROSITE" id="PS50109"/>
    </source>
</evidence>
<dbReference type="Proteomes" id="UP000094463">
    <property type="component" value="Chromosome"/>
</dbReference>
<dbReference type="CDD" id="cd00082">
    <property type="entry name" value="HisKA"/>
    <property type="match status" value="1"/>
</dbReference>
<dbReference type="PANTHER" id="PTHR43547">
    <property type="entry name" value="TWO-COMPONENT HISTIDINE KINASE"/>
    <property type="match status" value="1"/>
</dbReference>
<keyword evidence="10" id="KW-0812">Transmembrane</keyword>
<dbReference type="InterPro" id="IPR003594">
    <property type="entry name" value="HATPase_dom"/>
</dbReference>
<dbReference type="SUPFAM" id="SSF52172">
    <property type="entry name" value="CheY-like"/>
    <property type="match status" value="1"/>
</dbReference>
<dbReference type="GO" id="GO:0000155">
    <property type="term" value="F:phosphorelay sensor kinase activity"/>
    <property type="evidence" value="ECO:0007669"/>
    <property type="project" value="InterPro"/>
</dbReference>
<dbReference type="AlphaFoldDB" id="A0A1D7QYI9"/>
<keyword evidence="5" id="KW-0547">Nucleotide-binding</keyword>
<evidence type="ECO:0000256" key="7">
    <source>
        <dbReference type="ARBA" id="ARBA00022840"/>
    </source>
</evidence>
<dbReference type="KEGG" id="bbev:BBEV_2730"/>
<dbReference type="Pfam" id="PF06580">
    <property type="entry name" value="His_kinase"/>
    <property type="match status" value="1"/>
</dbReference>
<evidence type="ECO:0000256" key="10">
    <source>
        <dbReference type="SAM" id="Phobius"/>
    </source>
</evidence>
<proteinExistence type="predicted"/>
<feature type="transmembrane region" description="Helical" evidence="10">
    <location>
        <begin position="305"/>
        <end position="322"/>
    </location>
</feature>
<keyword evidence="10" id="KW-1133">Transmembrane helix</keyword>
<protein>
    <recommendedName>
        <fullName evidence="2">histidine kinase</fullName>
        <ecNumber evidence="2">2.7.13.3</ecNumber>
    </recommendedName>
</protein>
<evidence type="ECO:0000256" key="8">
    <source>
        <dbReference type="ARBA" id="ARBA00023012"/>
    </source>
</evidence>
<dbReference type="InterPro" id="IPR010559">
    <property type="entry name" value="Sig_transdc_His_kin_internal"/>
</dbReference>
<feature type="transmembrane region" description="Helical" evidence="10">
    <location>
        <begin position="12"/>
        <end position="33"/>
    </location>
</feature>
<dbReference type="PROSITE" id="PS50110">
    <property type="entry name" value="RESPONSE_REGULATORY"/>
    <property type="match status" value="1"/>
</dbReference>
<dbReference type="InterPro" id="IPR011006">
    <property type="entry name" value="CheY-like_superfamily"/>
</dbReference>
<feature type="transmembrane region" description="Helical" evidence="10">
    <location>
        <begin position="328"/>
        <end position="349"/>
    </location>
</feature>
<dbReference type="InterPro" id="IPR008979">
    <property type="entry name" value="Galactose-bd-like_sf"/>
</dbReference>
<dbReference type="SMART" id="SM00387">
    <property type="entry name" value="HATPase_c"/>
    <property type="match status" value="2"/>
</dbReference>
<dbReference type="PROSITE" id="PS50109">
    <property type="entry name" value="HIS_KIN"/>
    <property type="match status" value="2"/>
</dbReference>
<dbReference type="InterPro" id="IPR036097">
    <property type="entry name" value="HisK_dim/P_sf"/>
</dbReference>
<dbReference type="Pfam" id="PF00072">
    <property type="entry name" value="Response_reg"/>
    <property type="match status" value="1"/>
</dbReference>
<evidence type="ECO:0000256" key="9">
    <source>
        <dbReference type="PROSITE-ProRule" id="PRU00169"/>
    </source>
</evidence>
<dbReference type="PRINTS" id="PR00344">
    <property type="entry name" value="BCTRLSENSOR"/>
</dbReference>
<feature type="transmembrane region" description="Helical" evidence="10">
    <location>
        <begin position="273"/>
        <end position="293"/>
    </location>
</feature>
<evidence type="ECO:0000256" key="4">
    <source>
        <dbReference type="ARBA" id="ARBA00022679"/>
    </source>
</evidence>
<dbReference type="Gene3D" id="1.10.287.130">
    <property type="match status" value="1"/>
</dbReference>
<evidence type="ECO:0000256" key="2">
    <source>
        <dbReference type="ARBA" id="ARBA00012438"/>
    </source>
</evidence>
<keyword evidence="8" id="KW-0902">Two-component regulatory system</keyword>
<accession>A0A1D7QYI9</accession>
<organism evidence="13 14">
    <name type="scientific">Salisediminibacterium beveridgei</name>
    <dbReference type="NCBI Taxonomy" id="632773"/>
    <lineage>
        <taxon>Bacteria</taxon>
        <taxon>Bacillati</taxon>
        <taxon>Bacillota</taxon>
        <taxon>Bacilli</taxon>
        <taxon>Bacillales</taxon>
        <taxon>Bacillaceae</taxon>
        <taxon>Salisediminibacterium</taxon>
    </lineage>
</organism>
<keyword evidence="7" id="KW-0067">ATP-binding</keyword>
<keyword evidence="10" id="KW-0472">Membrane</keyword>
<keyword evidence="6" id="KW-0418">Kinase</keyword>
<evidence type="ECO:0000256" key="3">
    <source>
        <dbReference type="ARBA" id="ARBA00022553"/>
    </source>
</evidence>
<feature type="domain" description="Response regulatory" evidence="12">
    <location>
        <begin position="683"/>
        <end position="798"/>
    </location>
</feature>
<dbReference type="InterPro" id="IPR001789">
    <property type="entry name" value="Sig_transdc_resp-reg_receiver"/>
</dbReference>
<evidence type="ECO:0000256" key="5">
    <source>
        <dbReference type="ARBA" id="ARBA00022741"/>
    </source>
</evidence>
<dbReference type="SMART" id="SM00448">
    <property type="entry name" value="REC"/>
    <property type="match status" value="1"/>
</dbReference>
<dbReference type="Gene3D" id="2.60.120.260">
    <property type="entry name" value="Galactose-binding domain-like"/>
    <property type="match status" value="1"/>
</dbReference>
<reference evidence="13 14" key="1">
    <citation type="submission" date="2015-08" db="EMBL/GenBank/DDBJ databases">
        <title>The complete genome sequence of Bacillus beveridgei MLTeJB.</title>
        <authorList>
            <person name="Hanson T.E."/>
            <person name="Mesa C."/>
            <person name="Basesman S.M."/>
            <person name="Oremland R.S."/>
        </authorList>
    </citation>
    <scope>NUCLEOTIDE SEQUENCE [LARGE SCALE GENOMIC DNA]</scope>
    <source>
        <strain evidence="13 14">MLTeJB</strain>
    </source>
</reference>
<feature type="transmembrane region" description="Helical" evidence="10">
    <location>
        <begin position="356"/>
        <end position="377"/>
    </location>
</feature>
<dbReference type="InterPro" id="IPR036890">
    <property type="entry name" value="HATPase_C_sf"/>
</dbReference>